<comment type="caution">
    <text evidence="3">The sequence shown here is derived from an EMBL/GenBank/DDBJ whole genome shotgun (WGS) entry which is preliminary data.</text>
</comment>
<keyword evidence="1" id="KW-0802">TPR repeat</keyword>
<dbReference type="Gene3D" id="1.25.40.10">
    <property type="entry name" value="Tetratricopeptide repeat domain"/>
    <property type="match status" value="2"/>
</dbReference>
<evidence type="ECO:0000259" key="2">
    <source>
        <dbReference type="Pfam" id="PF17128"/>
    </source>
</evidence>
<evidence type="ECO:0000256" key="1">
    <source>
        <dbReference type="PROSITE-ProRule" id="PRU00339"/>
    </source>
</evidence>
<protein>
    <submittedName>
        <fullName evidence="3">DUF5107 domain-containing protein</fullName>
    </submittedName>
</protein>
<evidence type="ECO:0000313" key="3">
    <source>
        <dbReference type="EMBL" id="HIZ09903.1"/>
    </source>
</evidence>
<dbReference type="InterPro" id="IPR019734">
    <property type="entry name" value="TPR_rpt"/>
</dbReference>
<reference evidence="3" key="1">
    <citation type="journal article" date="2021" name="PeerJ">
        <title>Extensive microbial diversity within the chicken gut microbiome revealed by metagenomics and culture.</title>
        <authorList>
            <person name="Gilroy R."/>
            <person name="Ravi A."/>
            <person name="Getino M."/>
            <person name="Pursley I."/>
            <person name="Horton D.L."/>
            <person name="Alikhan N.F."/>
            <person name="Baker D."/>
            <person name="Gharbi K."/>
            <person name="Hall N."/>
            <person name="Watson M."/>
            <person name="Adriaenssens E.M."/>
            <person name="Foster-Nyarko E."/>
            <person name="Jarju S."/>
            <person name="Secka A."/>
            <person name="Antonio M."/>
            <person name="Oren A."/>
            <person name="Chaudhuri R.R."/>
            <person name="La Ragione R."/>
            <person name="Hildebrand F."/>
            <person name="Pallen M.J."/>
        </authorList>
    </citation>
    <scope>NUCLEOTIDE SEQUENCE</scope>
    <source>
        <strain evidence="3">CHK192-19661</strain>
    </source>
</reference>
<dbReference type="PANTHER" id="PTHR12558:SF33">
    <property type="entry name" value="BLL7664 PROTEIN"/>
    <property type="match status" value="1"/>
</dbReference>
<dbReference type="Proteomes" id="UP000824025">
    <property type="component" value="Unassembled WGS sequence"/>
</dbReference>
<proteinExistence type="predicted"/>
<dbReference type="Pfam" id="PF17128">
    <property type="entry name" value="DUF5107"/>
    <property type="match status" value="1"/>
</dbReference>
<dbReference type="Gene3D" id="2.70.98.10">
    <property type="match status" value="1"/>
</dbReference>
<dbReference type="GO" id="GO:0030246">
    <property type="term" value="F:carbohydrate binding"/>
    <property type="evidence" value="ECO:0007669"/>
    <property type="project" value="InterPro"/>
</dbReference>
<name>A0A9D2D7A8_9FIRM</name>
<dbReference type="EMBL" id="DXCF01000028">
    <property type="protein sequence ID" value="HIZ09903.1"/>
    <property type="molecule type" value="Genomic_DNA"/>
</dbReference>
<dbReference type="InterPro" id="IPR014718">
    <property type="entry name" value="GH-type_carb-bd"/>
</dbReference>
<dbReference type="Pfam" id="PF13432">
    <property type="entry name" value="TPR_16"/>
    <property type="match status" value="1"/>
</dbReference>
<feature type="repeat" description="TPR" evidence="1">
    <location>
        <begin position="726"/>
        <end position="759"/>
    </location>
</feature>
<feature type="domain" description="DUF5107" evidence="2">
    <location>
        <begin position="29"/>
        <end position="328"/>
    </location>
</feature>
<dbReference type="SMART" id="SM00028">
    <property type="entry name" value="TPR"/>
    <property type="match status" value="5"/>
</dbReference>
<organism evidence="3 4">
    <name type="scientific">Candidatus Borkfalkia avicola</name>
    <dbReference type="NCBI Taxonomy" id="2838503"/>
    <lineage>
        <taxon>Bacteria</taxon>
        <taxon>Bacillati</taxon>
        <taxon>Bacillota</taxon>
        <taxon>Clostridia</taxon>
        <taxon>Christensenellales</taxon>
        <taxon>Christensenellaceae</taxon>
        <taxon>Candidatus Borkfalkia</taxon>
    </lineage>
</organism>
<dbReference type="SUPFAM" id="SSF48452">
    <property type="entry name" value="TPR-like"/>
    <property type="match status" value="2"/>
</dbReference>
<dbReference type="PANTHER" id="PTHR12558">
    <property type="entry name" value="CELL DIVISION CYCLE 16,23,27"/>
    <property type="match status" value="1"/>
</dbReference>
<evidence type="ECO:0000313" key="4">
    <source>
        <dbReference type="Proteomes" id="UP000824025"/>
    </source>
</evidence>
<accession>A0A9D2D7A8</accession>
<dbReference type="InterPro" id="IPR033396">
    <property type="entry name" value="DUF5107"/>
</dbReference>
<reference evidence="3" key="2">
    <citation type="submission" date="2021-04" db="EMBL/GenBank/DDBJ databases">
        <authorList>
            <person name="Gilroy R."/>
        </authorList>
    </citation>
    <scope>NUCLEOTIDE SEQUENCE</scope>
    <source>
        <strain evidence="3">CHK192-19661</strain>
    </source>
</reference>
<sequence>MVIPTYDAGEEEKLPMFFEKRVYQGSSGKVYPNPVTEKISDKKELREYDAVILENDYIYVIVLPELGGRIYTAYDKSNGYDFIYHNRVIKPALVGLLGPWISGGIEFNWPQHHRPSTFRRINSRIFEYDDGSAAVCVGEIENMFGLEQVAYIRIYPDKAYIEISVRVYNRSEQDQTFLWWANPAFKVNNDTATVMPPDVTAVFDHGRRAVSTYPVATGEYYKMDYSAGVDISRYKNIPVPTSFMAYRSDFDFIGGYDFGKEAGMYHVADHQISPGKKQWTWGCGEFGKAWDRNLTDEDGPYVELMTGCFTDNQPDFTFIRPCEAKEFVQYFMPYRGVGYIKNANRDFCLGTDGGVLKIYCTGNIENVRVTAVCGGKEIFSCMQDFTPATRFCRDIPEDAAIEISYPGGELRYDPAHIKKFPVPAPAEAIPEPQYVQSTEELYIYGLHIEQYRHATRLPELYYEEGLRRDPTDARLNCAYGNLLLRRGAFARSKEYFRRAIEKLTLKNANPPVTDPFFGLAVAQMLSGEYAEAYDNFYKCIWTNENKSAAFYYLAALALRRGDARKASEHARDSLLAYGRNVKALCCAGAACRGMGDEEGAARFFAEAERADPLDCIARYERALREGQPSAAFGEGVSDYEVTDAAKDYLLAGERARARSLLEDYLRARGSAGPAIDYYLGYIALETGGDCAPFVEAAGRHRDRIWFPNRLFDIVVLQALEEVSPHPFTEYSLGNAFYDKRQYDTAAAYWQESVQRDPHFPAALRNLSLYYYNKKGDAEAAVCSLEKAFYQDRGNARLLLELFQLYRRIGRSEAQQLSFLQANAETAAKRDDLWLEYIGLVCPQDPVRAEQLLLARRFHPWEGGEGKTTRLYKRIKIALYFEYKSQGDPRKAIEKLREALICPENLGEGKLILDNDNDVHYFLGEGYEACGEAAAARAEYTLAAKGSCALADDVYYNDTPVEYVFYIAKAYKKLGEACRAEEIAESMRRYARENKGRKKSIDYFAVSLPDLLIWEEDIDERNRRFCARLEELASQI</sequence>
<dbReference type="AlphaFoldDB" id="A0A9D2D7A8"/>
<dbReference type="InterPro" id="IPR011990">
    <property type="entry name" value="TPR-like_helical_dom_sf"/>
</dbReference>
<gene>
    <name evidence="3" type="ORF">H9726_05385</name>
</gene>
<dbReference type="PROSITE" id="PS50005">
    <property type="entry name" value="TPR"/>
    <property type="match status" value="1"/>
</dbReference>